<evidence type="ECO:0000256" key="1">
    <source>
        <dbReference type="SAM" id="MobiDB-lite"/>
    </source>
</evidence>
<feature type="non-terminal residue" evidence="4">
    <location>
        <position position="593"/>
    </location>
</feature>
<feature type="region of interest" description="Disordered" evidence="1">
    <location>
        <begin position="297"/>
        <end position="318"/>
    </location>
</feature>
<feature type="region of interest" description="Disordered" evidence="1">
    <location>
        <begin position="154"/>
        <end position="173"/>
    </location>
</feature>
<evidence type="ECO:0000259" key="3">
    <source>
        <dbReference type="Pfam" id="PF19313"/>
    </source>
</evidence>
<dbReference type="SUPFAM" id="SSF49344">
    <property type="entry name" value="CBD9-like"/>
    <property type="match status" value="1"/>
</dbReference>
<feature type="domain" description="DUF5916" evidence="3">
    <location>
        <begin position="454"/>
        <end position="518"/>
    </location>
</feature>
<dbReference type="InterPro" id="IPR045670">
    <property type="entry name" value="DUF5916"/>
</dbReference>
<proteinExistence type="predicted"/>
<feature type="compositionally biased region" description="Low complexity" evidence="1">
    <location>
        <begin position="308"/>
        <end position="318"/>
    </location>
</feature>
<dbReference type="CDD" id="cd09618">
    <property type="entry name" value="CBM9_like_2"/>
    <property type="match status" value="1"/>
</dbReference>
<dbReference type="Pfam" id="PF19313">
    <property type="entry name" value="DUF5916"/>
    <property type="match status" value="1"/>
</dbReference>
<protein>
    <submittedName>
        <fullName evidence="4">Uncharacterized protein</fullName>
    </submittedName>
</protein>
<feature type="domain" description="FlgO" evidence="2">
    <location>
        <begin position="19"/>
        <end position="110"/>
    </location>
</feature>
<gene>
    <name evidence="4" type="ORF">METZ01_LOCUS156826</name>
</gene>
<sequence>MTLFVFVMVVPFSAIAQPTDSVGLAPFVNVSQQSSDDWIGPGILETLTNALQQRGLTVVLIESSETTDEAAFIAGRAVNAEWLVRGTYQRVGDALRITVRVLHAASGVVQQSRTIDGAIEDLFQLQDQVAVLVGEVVAQIDSSQVAELGMNSGRTERVDTPTQTRSPGRSGFAANPNRDVPVAVIRRTAEPPEIDGRLDDAVWSTATHITDFVQIAPVAGAPGSEETEVWMAYDSDNLYFAFYAHYSDTGMMRVNWADRDEARGDDQMSVLFDPFLDQQRAYQFEVNGYGVQSDSLVNADGTRRRSSRSSSSSFSNSLGSSYWQRGGGSGLSSSGAFGVRGDDSWNALFESDGQLVSDGWTAEMAIPFKSLRYPARQLNEAHIWGFQITRRIRGQSEAQSWSPVSRDIAGQLTQFGILQGLEGLSQSRNVEVLPEVTGISFGSLDRETGSYNQNDPDGDVGMGFKYGITPNLTADFTYNPDFSQIEADRPQIETNQRYALFYPEQRPFFLEGQEIFQTSTPMTLLNTRTIVDPRFGGKLTGKVGDTTLGVIVADDEAAGYFDDSTDPRFGLTSQTVVGRARYDFYSESYLGAI</sequence>
<organism evidence="4">
    <name type="scientific">marine metagenome</name>
    <dbReference type="NCBI Taxonomy" id="408172"/>
    <lineage>
        <taxon>unclassified sequences</taxon>
        <taxon>metagenomes</taxon>
        <taxon>ecological metagenomes</taxon>
    </lineage>
</organism>
<reference evidence="4" key="1">
    <citation type="submission" date="2018-05" db="EMBL/GenBank/DDBJ databases">
        <authorList>
            <person name="Lanie J.A."/>
            <person name="Ng W.-L."/>
            <person name="Kazmierczak K.M."/>
            <person name="Andrzejewski T.M."/>
            <person name="Davidsen T.M."/>
            <person name="Wayne K.J."/>
            <person name="Tettelin H."/>
            <person name="Glass J.I."/>
            <person name="Rusch D."/>
            <person name="Podicherti R."/>
            <person name="Tsui H.-C.T."/>
            <person name="Winkler M.E."/>
        </authorList>
    </citation>
    <scope>NUCLEOTIDE SEQUENCE</scope>
</reference>
<name>A0A382ASA6_9ZZZZ</name>
<dbReference type="AlphaFoldDB" id="A0A382ASA6"/>
<dbReference type="Pfam" id="PF17680">
    <property type="entry name" value="FlgO"/>
    <property type="match status" value="1"/>
</dbReference>
<accession>A0A382ASA6</accession>
<dbReference type="InterPro" id="IPR041215">
    <property type="entry name" value="FlgO_dom"/>
</dbReference>
<evidence type="ECO:0000259" key="2">
    <source>
        <dbReference type="Pfam" id="PF17680"/>
    </source>
</evidence>
<dbReference type="Gene3D" id="2.60.40.1190">
    <property type="match status" value="1"/>
</dbReference>
<evidence type="ECO:0000313" key="4">
    <source>
        <dbReference type="EMBL" id="SVB03972.1"/>
    </source>
</evidence>
<dbReference type="EMBL" id="UINC01026467">
    <property type="protein sequence ID" value="SVB03972.1"/>
    <property type="molecule type" value="Genomic_DNA"/>
</dbReference>